<name>A0AAW0U3R0_SCYPA</name>
<dbReference type="EMBL" id="JARAKH010000018">
    <property type="protein sequence ID" value="KAK8394679.1"/>
    <property type="molecule type" value="Genomic_DNA"/>
</dbReference>
<reference evidence="1 2" key="1">
    <citation type="submission" date="2023-03" db="EMBL/GenBank/DDBJ databases">
        <title>High-quality genome of Scylla paramamosain provides insights in environmental adaptation.</title>
        <authorList>
            <person name="Zhang L."/>
        </authorList>
    </citation>
    <scope>NUCLEOTIDE SEQUENCE [LARGE SCALE GENOMIC DNA]</scope>
    <source>
        <strain evidence="1">LZ_2023a</strain>
        <tissue evidence="1">Muscle</tissue>
    </source>
</reference>
<accession>A0AAW0U3R0</accession>
<evidence type="ECO:0000313" key="1">
    <source>
        <dbReference type="EMBL" id="KAK8394679.1"/>
    </source>
</evidence>
<keyword evidence="2" id="KW-1185">Reference proteome</keyword>
<proteinExistence type="predicted"/>
<evidence type="ECO:0000313" key="2">
    <source>
        <dbReference type="Proteomes" id="UP001487740"/>
    </source>
</evidence>
<gene>
    <name evidence="1" type="ORF">O3P69_005865</name>
</gene>
<organism evidence="1 2">
    <name type="scientific">Scylla paramamosain</name>
    <name type="common">Mud crab</name>
    <dbReference type="NCBI Taxonomy" id="85552"/>
    <lineage>
        <taxon>Eukaryota</taxon>
        <taxon>Metazoa</taxon>
        <taxon>Ecdysozoa</taxon>
        <taxon>Arthropoda</taxon>
        <taxon>Crustacea</taxon>
        <taxon>Multicrustacea</taxon>
        <taxon>Malacostraca</taxon>
        <taxon>Eumalacostraca</taxon>
        <taxon>Eucarida</taxon>
        <taxon>Decapoda</taxon>
        <taxon>Pleocyemata</taxon>
        <taxon>Brachyura</taxon>
        <taxon>Eubrachyura</taxon>
        <taxon>Portunoidea</taxon>
        <taxon>Portunidae</taxon>
        <taxon>Portuninae</taxon>
        <taxon>Scylla</taxon>
    </lineage>
</organism>
<sequence>MVGVFCVKSVTFKERLPQIDKVAATSIVAVSTLHPKTVIWTVRCSHVNHPHLQEERVSITRRAEWLCMV</sequence>
<comment type="caution">
    <text evidence="1">The sequence shown here is derived from an EMBL/GenBank/DDBJ whole genome shotgun (WGS) entry which is preliminary data.</text>
</comment>
<protein>
    <submittedName>
        <fullName evidence="1">Uncharacterized protein</fullName>
    </submittedName>
</protein>
<dbReference type="AlphaFoldDB" id="A0AAW0U3R0"/>
<dbReference type="Proteomes" id="UP001487740">
    <property type="component" value="Unassembled WGS sequence"/>
</dbReference>